<accession>A0A5N0T3Z8</accession>
<dbReference type="Proteomes" id="UP000325372">
    <property type="component" value="Unassembled WGS sequence"/>
</dbReference>
<evidence type="ECO:0000313" key="3">
    <source>
        <dbReference type="Proteomes" id="UP000325372"/>
    </source>
</evidence>
<keyword evidence="3" id="KW-1185">Reference proteome</keyword>
<evidence type="ECO:0000256" key="1">
    <source>
        <dbReference type="SAM" id="SignalP"/>
    </source>
</evidence>
<name>A0A5N0T3Z8_9GAMM</name>
<gene>
    <name evidence="2" type="ORF">F3N42_14170</name>
</gene>
<reference evidence="2 3" key="1">
    <citation type="submission" date="2019-09" db="EMBL/GenBank/DDBJ databases">
        <title>Wenzhouxiangella sp. Genome sequencing and assembly.</title>
        <authorList>
            <person name="Zhang R."/>
        </authorList>
    </citation>
    <scope>NUCLEOTIDE SEQUENCE [LARGE SCALE GENOMIC DNA]</scope>
    <source>
        <strain evidence="2 3">W260</strain>
    </source>
</reference>
<keyword evidence="1" id="KW-0732">Signal</keyword>
<dbReference type="EMBL" id="VYXP01000011">
    <property type="protein sequence ID" value="KAA9129795.1"/>
    <property type="molecule type" value="Genomic_DNA"/>
</dbReference>
<evidence type="ECO:0000313" key="2">
    <source>
        <dbReference type="EMBL" id="KAA9129795.1"/>
    </source>
</evidence>
<evidence type="ECO:0008006" key="4">
    <source>
        <dbReference type="Google" id="ProtNLM"/>
    </source>
</evidence>
<dbReference type="PROSITE" id="PS51257">
    <property type="entry name" value="PROKAR_LIPOPROTEIN"/>
    <property type="match status" value="1"/>
</dbReference>
<dbReference type="RefSeq" id="WP_150865195.1">
    <property type="nucleotide sequence ID" value="NZ_VYXP01000011.1"/>
</dbReference>
<dbReference type="AlphaFoldDB" id="A0A5N0T3Z8"/>
<comment type="caution">
    <text evidence="2">The sequence shown here is derived from an EMBL/GenBank/DDBJ whole genome shotgun (WGS) entry which is preliminary data.</text>
</comment>
<organism evidence="2 3">
    <name type="scientific">Marinihelvus fidelis</name>
    <dbReference type="NCBI Taxonomy" id="2613842"/>
    <lineage>
        <taxon>Bacteria</taxon>
        <taxon>Pseudomonadati</taxon>
        <taxon>Pseudomonadota</taxon>
        <taxon>Gammaproteobacteria</taxon>
        <taxon>Chromatiales</taxon>
        <taxon>Wenzhouxiangellaceae</taxon>
        <taxon>Marinihelvus</taxon>
    </lineage>
</organism>
<feature type="signal peptide" evidence="1">
    <location>
        <begin position="1"/>
        <end position="23"/>
    </location>
</feature>
<protein>
    <recommendedName>
        <fullName evidence="4">Lipoprotein</fullName>
    </recommendedName>
</protein>
<feature type="chain" id="PRO_5024388494" description="Lipoprotein" evidence="1">
    <location>
        <begin position="24"/>
        <end position="186"/>
    </location>
</feature>
<sequence>MRTTKIVTAISTMLVLSACMAQPAPNGAGGVEVQEVKLQVKGNPKELGILSGANNRCKNPNNKVGCVRVGEGKTGLVTFRLLQSNQWTLSAMTICDGSSKPETCKLSAAGMSDFTAARNNLEVSPDANGWIDLAQLGSPLDEFQVVDLNRTKADYFYNIQACPTDGSEECLWLDPPWENDGTGINH</sequence>
<proteinExistence type="predicted"/>